<name>A0A834INR7_RHYFE</name>
<feature type="region of interest" description="Disordered" evidence="1">
    <location>
        <begin position="36"/>
        <end position="55"/>
    </location>
</feature>
<evidence type="ECO:0000256" key="1">
    <source>
        <dbReference type="SAM" id="MobiDB-lite"/>
    </source>
</evidence>
<gene>
    <name evidence="2" type="ORF">GWI33_008660</name>
</gene>
<feature type="region of interest" description="Disordered" evidence="1">
    <location>
        <begin position="1"/>
        <end position="20"/>
    </location>
</feature>
<feature type="compositionally biased region" description="Basic and acidic residues" evidence="1">
    <location>
        <begin position="40"/>
        <end position="55"/>
    </location>
</feature>
<evidence type="ECO:0000313" key="2">
    <source>
        <dbReference type="EMBL" id="KAF7277332.1"/>
    </source>
</evidence>
<sequence length="89" mass="9989">KKTSPPPRLPTAFNPIFPEEVGSLRPPSRRFVPYAAATTTEKEKNSNGPMKMEKNTTRPQIEILLLILMVFVGGAVRDFCPPRRPTPEQ</sequence>
<feature type="non-terminal residue" evidence="2">
    <location>
        <position position="1"/>
    </location>
</feature>
<evidence type="ECO:0000313" key="3">
    <source>
        <dbReference type="Proteomes" id="UP000625711"/>
    </source>
</evidence>
<keyword evidence="3" id="KW-1185">Reference proteome</keyword>
<organism evidence="2 3">
    <name type="scientific">Rhynchophorus ferrugineus</name>
    <name type="common">Red palm weevil</name>
    <name type="synonym">Curculio ferrugineus</name>
    <dbReference type="NCBI Taxonomy" id="354439"/>
    <lineage>
        <taxon>Eukaryota</taxon>
        <taxon>Metazoa</taxon>
        <taxon>Ecdysozoa</taxon>
        <taxon>Arthropoda</taxon>
        <taxon>Hexapoda</taxon>
        <taxon>Insecta</taxon>
        <taxon>Pterygota</taxon>
        <taxon>Neoptera</taxon>
        <taxon>Endopterygota</taxon>
        <taxon>Coleoptera</taxon>
        <taxon>Polyphaga</taxon>
        <taxon>Cucujiformia</taxon>
        <taxon>Curculionidae</taxon>
        <taxon>Dryophthorinae</taxon>
        <taxon>Rhynchophorus</taxon>
    </lineage>
</organism>
<dbReference type="AlphaFoldDB" id="A0A834INR7"/>
<comment type="caution">
    <text evidence="2">The sequence shown here is derived from an EMBL/GenBank/DDBJ whole genome shotgun (WGS) entry which is preliminary data.</text>
</comment>
<proteinExistence type="predicted"/>
<dbReference type="EMBL" id="JAACXV010002815">
    <property type="protein sequence ID" value="KAF7277332.1"/>
    <property type="molecule type" value="Genomic_DNA"/>
</dbReference>
<dbReference type="Proteomes" id="UP000625711">
    <property type="component" value="Unassembled WGS sequence"/>
</dbReference>
<reference evidence="2" key="1">
    <citation type="submission" date="2020-08" db="EMBL/GenBank/DDBJ databases">
        <title>Genome sequencing and assembly of the red palm weevil Rhynchophorus ferrugineus.</title>
        <authorList>
            <person name="Dias G.B."/>
            <person name="Bergman C.M."/>
            <person name="Manee M."/>
        </authorList>
    </citation>
    <scope>NUCLEOTIDE SEQUENCE</scope>
    <source>
        <strain evidence="2">AA-2017</strain>
        <tissue evidence="2">Whole larva</tissue>
    </source>
</reference>
<accession>A0A834INR7</accession>
<protein>
    <submittedName>
        <fullName evidence="2">Uncharacterized protein</fullName>
    </submittedName>
</protein>